<evidence type="ECO:0000313" key="2">
    <source>
        <dbReference type="Proteomes" id="UP000321298"/>
    </source>
</evidence>
<dbReference type="Proteomes" id="UP000321298">
    <property type="component" value="Chromosome"/>
</dbReference>
<dbReference type="GeneID" id="66531584"/>
<evidence type="ECO:0000313" key="1">
    <source>
        <dbReference type="EMBL" id="QEA44093.1"/>
    </source>
</evidence>
<dbReference type="RefSeq" id="WP_147001020.1">
    <property type="nucleotide sequence ID" value="NZ_CP042387.1"/>
</dbReference>
<proteinExistence type="predicted"/>
<dbReference type="AlphaFoldDB" id="A0AAP9JAW5"/>
<gene>
    <name evidence="1" type="ORF">FGL83_05195</name>
</gene>
<organism evidence="1 2">
    <name type="scientific">Leuconostoc lactis</name>
    <dbReference type="NCBI Taxonomy" id="1246"/>
    <lineage>
        <taxon>Bacteria</taxon>
        <taxon>Bacillati</taxon>
        <taxon>Bacillota</taxon>
        <taxon>Bacilli</taxon>
        <taxon>Lactobacillales</taxon>
        <taxon>Lactobacillaceae</taxon>
        <taxon>Leuconostoc</taxon>
    </lineage>
</organism>
<keyword evidence="2" id="KW-1185">Reference proteome</keyword>
<name>A0AAP9JAW5_LEULA</name>
<reference evidence="1 2" key="1">
    <citation type="submission" date="2019-06" db="EMBL/GenBank/DDBJ databases">
        <title>Genome analyses of bacteria isolated from kimchi.</title>
        <authorList>
            <person name="Lee S."/>
            <person name="Ahn S."/>
            <person name="Roh S."/>
        </authorList>
    </citation>
    <scope>NUCLEOTIDE SEQUENCE [LARGE SCALE GENOMIC DNA]</scope>
    <source>
        <strain evidence="1 2">CBA3625</strain>
    </source>
</reference>
<sequence length="86" mass="9707">MIKLTKLEKHIITTQANPTHHSLSDILVPDFAGDTKHALAQYVIDTYDLGHFDGVKNTSAPHMLDFTCRSENQQLIRITGRITYQA</sequence>
<protein>
    <submittedName>
        <fullName evidence="1">Uncharacterized protein</fullName>
    </submittedName>
</protein>
<dbReference type="EMBL" id="CP042387">
    <property type="protein sequence ID" value="QEA44093.1"/>
    <property type="molecule type" value="Genomic_DNA"/>
</dbReference>
<accession>A0AAP9JAW5</accession>